<dbReference type="InterPro" id="IPR051207">
    <property type="entry name" value="ComplexI_NDUFA9_subunit"/>
</dbReference>
<dbReference type="GO" id="GO:0044877">
    <property type="term" value="F:protein-containing complex binding"/>
    <property type="evidence" value="ECO:0007669"/>
    <property type="project" value="TreeGrafter"/>
</dbReference>
<dbReference type="AlphaFoldDB" id="A0A1Q5ZYN7"/>
<dbReference type="Pfam" id="PF13460">
    <property type="entry name" value="NAD_binding_10"/>
    <property type="match status" value="1"/>
</dbReference>
<dbReference type="InterPro" id="IPR021295">
    <property type="entry name" value="DUF2867"/>
</dbReference>
<dbReference type="OrthoDB" id="9774199at2"/>
<sequence length="489" mass="55522">MKVLLAGANGYIGTRLIPVLLEKGCDVVCLVRDKRRFRENSDYSTRVTLITGDLLHPETIEDFPVDIDAAYYLVHSMAQANDFSDMEAESAQNFVVHVDKTNCRQIIYLSGITNDDNLSNHLKSRRHVEDVLEAGKAKLTVLRAAIIIGSGSASFEIIRDLTEKLPIMTVPRWVNTRCQPIAIRDILFYLENVLLNDKTLGKTFDVGGPDILTFKDMMLGYAKVRKLGRHIITIPFLSPKISSYWLYFVTSTSYSLAQSLVDSMKNETIAKDHAINDIIPHECVSYEEALQLAFNKIEQNSIASSWKDALNVGYLNPAFMDQIKVPQHGTVEYKVKLPFKQDTDKVMSNIWAIGGNRGWYYWDWIWGIRGFLDKMVGGVGLRRGRTSGVDIFAGNTIDFWRVLLADKVNKRLLLYAEMKLPGEAWLEFKIVERAGQKFLSQIATFRPSGLLGRLYWASMFPFHVFIFRGMANRIVSYEQIPPVTKKPDA</sequence>
<evidence type="ECO:0000313" key="2">
    <source>
        <dbReference type="EMBL" id="OKS86885.1"/>
    </source>
</evidence>
<dbReference type="EMBL" id="MPPL01000001">
    <property type="protein sequence ID" value="OKS86885.1"/>
    <property type="molecule type" value="Genomic_DNA"/>
</dbReference>
<dbReference type="InterPro" id="IPR036291">
    <property type="entry name" value="NAD(P)-bd_dom_sf"/>
</dbReference>
<dbReference type="STRING" id="1302689.RG47T_2343"/>
<organism evidence="2 3">
    <name type="scientific">Mucilaginibacter polytrichastri</name>
    <dbReference type="NCBI Taxonomy" id="1302689"/>
    <lineage>
        <taxon>Bacteria</taxon>
        <taxon>Pseudomonadati</taxon>
        <taxon>Bacteroidota</taxon>
        <taxon>Sphingobacteriia</taxon>
        <taxon>Sphingobacteriales</taxon>
        <taxon>Sphingobacteriaceae</taxon>
        <taxon>Mucilaginibacter</taxon>
    </lineage>
</organism>
<dbReference type="PANTHER" id="PTHR12126">
    <property type="entry name" value="NADH-UBIQUINONE OXIDOREDUCTASE 39 KDA SUBUNIT-RELATED"/>
    <property type="match status" value="1"/>
</dbReference>
<dbReference type="InterPro" id="IPR016040">
    <property type="entry name" value="NAD(P)-bd_dom"/>
</dbReference>
<gene>
    <name evidence="2" type="ORF">RG47T_2343</name>
</gene>
<keyword evidence="3" id="KW-1185">Reference proteome</keyword>
<dbReference type="PANTHER" id="PTHR12126:SF11">
    <property type="entry name" value="NADH DEHYDROGENASE [UBIQUINONE] 1 ALPHA SUBCOMPLEX SUBUNIT 9, MITOCHONDRIAL"/>
    <property type="match status" value="1"/>
</dbReference>
<evidence type="ECO:0000313" key="3">
    <source>
        <dbReference type="Proteomes" id="UP000186720"/>
    </source>
</evidence>
<evidence type="ECO:0000259" key="1">
    <source>
        <dbReference type="Pfam" id="PF13460"/>
    </source>
</evidence>
<dbReference type="Proteomes" id="UP000186720">
    <property type="component" value="Unassembled WGS sequence"/>
</dbReference>
<dbReference type="Gene3D" id="3.40.50.720">
    <property type="entry name" value="NAD(P)-binding Rossmann-like Domain"/>
    <property type="match status" value="1"/>
</dbReference>
<protein>
    <recommendedName>
        <fullName evidence="1">NAD(P)-binding domain-containing protein</fullName>
    </recommendedName>
</protein>
<name>A0A1Q5ZYN7_9SPHI</name>
<dbReference type="SUPFAM" id="SSF51735">
    <property type="entry name" value="NAD(P)-binding Rossmann-fold domains"/>
    <property type="match status" value="1"/>
</dbReference>
<accession>A0A1Q5ZYN7</accession>
<reference evidence="2 3" key="1">
    <citation type="submission" date="2016-11" db="EMBL/GenBank/DDBJ databases">
        <title>Whole Genome Sequencing of Mucilaginibacter polytrichastri RG4-7(T) isolated from the moss sample.</title>
        <authorList>
            <person name="Li Y."/>
        </authorList>
    </citation>
    <scope>NUCLEOTIDE SEQUENCE [LARGE SCALE GENOMIC DNA]</scope>
    <source>
        <strain evidence="2 3">RG4-7</strain>
    </source>
</reference>
<comment type="caution">
    <text evidence="2">The sequence shown here is derived from an EMBL/GenBank/DDBJ whole genome shotgun (WGS) entry which is preliminary data.</text>
</comment>
<proteinExistence type="predicted"/>
<dbReference type="Pfam" id="PF11066">
    <property type="entry name" value="DUF2867"/>
    <property type="match status" value="1"/>
</dbReference>
<feature type="domain" description="NAD(P)-binding" evidence="1">
    <location>
        <begin position="7"/>
        <end position="144"/>
    </location>
</feature>
<dbReference type="RefSeq" id="WP_074489573.1">
    <property type="nucleotide sequence ID" value="NZ_FPAM01000014.1"/>
</dbReference>